<dbReference type="Proteomes" id="UP000753724">
    <property type="component" value="Unassembled WGS sequence"/>
</dbReference>
<keyword evidence="10 11" id="KW-0670">Pyruvate</keyword>
<keyword evidence="12" id="KW-1133">Transmembrane helix</keyword>
<evidence type="ECO:0000256" key="10">
    <source>
        <dbReference type="ARBA" id="ARBA00023317"/>
    </source>
</evidence>
<evidence type="ECO:0000256" key="12">
    <source>
        <dbReference type="SAM" id="Phobius"/>
    </source>
</evidence>
<keyword evidence="4 11" id="KW-0443">Lipid metabolism</keyword>
<keyword evidence="5 11" id="KW-0472">Membrane</keyword>
<comment type="subunit">
    <text evidence="11">Heterodimer of a large membrane-associated beta subunit and a small pyruvoyl-containing alpha subunit.</text>
</comment>
<reference evidence="14" key="1">
    <citation type="submission" date="2020-01" db="EMBL/GenBank/DDBJ databases">
        <title>Sphingomonas sp. strain CSW-10.</title>
        <authorList>
            <person name="Chen W.-M."/>
        </authorList>
    </citation>
    <scope>NUCLEOTIDE SEQUENCE [LARGE SCALE GENOMIC DNA]</scope>
    <source>
        <strain evidence="14">FSY-8</strain>
    </source>
</reference>
<keyword evidence="12" id="KW-0812">Transmembrane</keyword>
<feature type="site" description="Cleavage (non-hydrolytic); by autocatalysis" evidence="11">
    <location>
        <begin position="207"/>
        <end position="208"/>
    </location>
</feature>
<protein>
    <recommendedName>
        <fullName evidence="11">Phosphatidylserine decarboxylase proenzyme</fullName>
        <ecNumber evidence="11">4.1.1.65</ecNumber>
    </recommendedName>
    <component>
        <recommendedName>
            <fullName evidence="11">Phosphatidylserine decarboxylase alpha chain</fullName>
        </recommendedName>
    </component>
    <component>
        <recommendedName>
            <fullName evidence="11">Phosphatidylserine decarboxylase beta chain</fullName>
        </recommendedName>
    </component>
</protein>
<evidence type="ECO:0000313" key="13">
    <source>
        <dbReference type="EMBL" id="NBC38030.1"/>
    </source>
</evidence>
<evidence type="ECO:0000256" key="7">
    <source>
        <dbReference type="ARBA" id="ARBA00023209"/>
    </source>
</evidence>
<evidence type="ECO:0000256" key="11">
    <source>
        <dbReference type="HAMAP-Rule" id="MF_00664"/>
    </source>
</evidence>
<dbReference type="PANTHER" id="PTHR35809:SF1">
    <property type="entry name" value="ARCHAETIDYLSERINE DECARBOXYLASE PROENZYME-RELATED"/>
    <property type="match status" value="1"/>
</dbReference>
<comment type="catalytic activity">
    <reaction evidence="11">
        <text>a 1,2-diacyl-sn-glycero-3-phospho-L-serine + H(+) = a 1,2-diacyl-sn-glycero-3-phosphoethanolamine + CO2</text>
        <dbReference type="Rhea" id="RHEA:20828"/>
        <dbReference type="ChEBI" id="CHEBI:15378"/>
        <dbReference type="ChEBI" id="CHEBI:16526"/>
        <dbReference type="ChEBI" id="CHEBI:57262"/>
        <dbReference type="ChEBI" id="CHEBI:64612"/>
        <dbReference type="EC" id="4.1.1.65"/>
    </reaction>
</comment>
<keyword evidence="8 11" id="KW-0456">Lyase</keyword>
<dbReference type="NCBIfam" id="NF003685">
    <property type="entry name" value="PRK05305.2-5"/>
    <property type="match status" value="1"/>
</dbReference>
<dbReference type="HAMAP" id="MF_00664">
    <property type="entry name" value="PS_decarb_PSD_A"/>
    <property type="match status" value="1"/>
</dbReference>
<name>A0ABW9XHL4_9SPHN</name>
<dbReference type="PANTHER" id="PTHR35809">
    <property type="entry name" value="ARCHAETIDYLSERINE DECARBOXYLASE PROENZYME-RELATED"/>
    <property type="match status" value="1"/>
</dbReference>
<keyword evidence="14" id="KW-1185">Reference proteome</keyword>
<dbReference type="EMBL" id="JAAAPO010000008">
    <property type="protein sequence ID" value="NBC38030.1"/>
    <property type="molecule type" value="Genomic_DNA"/>
</dbReference>
<dbReference type="RefSeq" id="WP_161720656.1">
    <property type="nucleotide sequence ID" value="NZ_JAAAPO010000008.1"/>
</dbReference>
<dbReference type="GO" id="GO:0004609">
    <property type="term" value="F:phosphatidylserine decarboxylase activity"/>
    <property type="evidence" value="ECO:0007669"/>
    <property type="project" value="UniProtKB-EC"/>
</dbReference>
<feature type="modified residue" description="Pyruvic acid (Ser); by autocatalysis" evidence="11">
    <location>
        <position position="208"/>
    </location>
</feature>
<dbReference type="Pfam" id="PF02666">
    <property type="entry name" value="PS_Dcarbxylase"/>
    <property type="match status" value="1"/>
</dbReference>
<feature type="chain" id="PRO_5044937967" description="Phosphatidylserine decarboxylase beta chain" evidence="11">
    <location>
        <begin position="1"/>
        <end position="207"/>
    </location>
</feature>
<proteinExistence type="inferred from homology"/>
<keyword evidence="1 11" id="KW-1003">Cell membrane</keyword>
<comment type="cofactor">
    <cofactor evidence="11">
        <name>pyruvate</name>
        <dbReference type="ChEBI" id="CHEBI:15361"/>
    </cofactor>
    <text evidence="11">Binds 1 pyruvoyl group covalently per subunit.</text>
</comment>
<dbReference type="InterPro" id="IPR003817">
    <property type="entry name" value="PS_Dcarbxylase"/>
</dbReference>
<evidence type="ECO:0000256" key="6">
    <source>
        <dbReference type="ARBA" id="ARBA00023145"/>
    </source>
</evidence>
<evidence type="ECO:0000256" key="8">
    <source>
        <dbReference type="ARBA" id="ARBA00023239"/>
    </source>
</evidence>
<keyword evidence="3 11" id="KW-0210">Decarboxylase</keyword>
<keyword evidence="6 11" id="KW-0865">Zymogen</keyword>
<dbReference type="NCBIfam" id="NF003679">
    <property type="entry name" value="PRK05305.1-3"/>
    <property type="match status" value="1"/>
</dbReference>
<gene>
    <name evidence="11" type="primary">psd</name>
    <name evidence="13" type="ORF">GTZ99_15860</name>
</gene>
<evidence type="ECO:0000313" key="14">
    <source>
        <dbReference type="Proteomes" id="UP000753724"/>
    </source>
</evidence>
<comment type="caution">
    <text evidence="13">The sequence shown here is derived from an EMBL/GenBank/DDBJ whole genome shotgun (WGS) entry which is preliminary data.</text>
</comment>
<keyword evidence="2 11" id="KW-0444">Lipid biosynthesis</keyword>
<evidence type="ECO:0000256" key="2">
    <source>
        <dbReference type="ARBA" id="ARBA00022516"/>
    </source>
</evidence>
<evidence type="ECO:0000256" key="9">
    <source>
        <dbReference type="ARBA" id="ARBA00023264"/>
    </source>
</evidence>
<comment type="pathway">
    <text evidence="11">Phospholipid metabolism; phosphatidylethanolamine biosynthesis; phosphatidylethanolamine from CDP-diacylglycerol: step 2/2.</text>
</comment>
<feature type="transmembrane region" description="Helical" evidence="12">
    <location>
        <begin position="28"/>
        <end position="61"/>
    </location>
</feature>
<feature type="chain" id="PRO_5044937966" description="Phosphatidylserine decarboxylase alpha chain" evidence="11">
    <location>
        <begin position="208"/>
        <end position="249"/>
    </location>
</feature>
<organism evidence="13 14">
    <name type="scientific">Novosphingobium ovatum</name>
    <dbReference type="NCBI Taxonomy" id="1908523"/>
    <lineage>
        <taxon>Bacteria</taxon>
        <taxon>Pseudomonadati</taxon>
        <taxon>Pseudomonadota</taxon>
        <taxon>Alphaproteobacteria</taxon>
        <taxon>Sphingomonadales</taxon>
        <taxon>Sphingomonadaceae</taxon>
        <taxon>Novosphingobium</taxon>
    </lineage>
</organism>
<dbReference type="InterPro" id="IPR033175">
    <property type="entry name" value="PSD-A"/>
</dbReference>
<keyword evidence="9 11" id="KW-1208">Phospholipid metabolism</keyword>
<feature type="active site" description="Schiff-base intermediate with substrate; via pyruvic acid" evidence="11">
    <location>
        <position position="208"/>
    </location>
</feature>
<comment type="subcellular location">
    <subcellularLocation>
        <location evidence="11">Cell membrane</location>
        <topology evidence="11">Peripheral membrane protein</topology>
    </subcellularLocation>
</comment>
<accession>A0ABW9XHL4</accession>
<evidence type="ECO:0000256" key="3">
    <source>
        <dbReference type="ARBA" id="ARBA00022793"/>
    </source>
</evidence>
<comment type="PTM">
    <text evidence="11">Is synthesized initially as an inactive proenzyme. Formation of the active enzyme involves a self-maturation process in which the active site pyruvoyl group is generated from an internal serine residue via an autocatalytic post-translational modification. Two non-identical subunits are generated from the proenzyme in this reaction, and the pyruvate is formed at the N-terminus of the alpha chain, which is derived from the carboxyl end of the proenzyme. The post-translation cleavage follows an unusual pathway, termed non-hydrolytic serinolysis, in which the side chain hydroxyl group of the serine supplies its oxygen atom to form the C-terminus of the beta chain, while the remainder of the serine residue undergoes an oxidative deamination to produce ammonia and the pyruvoyl prosthetic group on the alpha chain.</text>
</comment>
<evidence type="ECO:0000256" key="1">
    <source>
        <dbReference type="ARBA" id="ARBA00022475"/>
    </source>
</evidence>
<dbReference type="NCBIfam" id="NF003678">
    <property type="entry name" value="PRK05305.1-2"/>
    <property type="match status" value="1"/>
</dbReference>
<keyword evidence="7 11" id="KW-0594">Phospholipid biosynthesis</keyword>
<dbReference type="EC" id="4.1.1.65" evidence="11"/>
<evidence type="ECO:0000256" key="4">
    <source>
        <dbReference type="ARBA" id="ARBA00023098"/>
    </source>
</evidence>
<sequence>MAGEISDNRGRGTASWHWPAVHPEARKFAAVSAVACVLSAIMGWSLLAWPLGILTYGICAFFRDPQRVTPRGDRLVVAPADGLITLIEKVIPPRELVMDDGSGTAGLGTTPVTRISIFMSVFDVHINRSPIAGTVTRVIYIPGKFMNADLDKASEENERQHILVDRGNGVMVGFTQIAGLVARRIVPFVKPGDIIGAGQRIGLIRFGSRVDVYLPEDTEPMVVLGQRTVAGETVLAEIGQAPMIEGVAQ</sequence>
<comment type="similarity">
    <text evidence="11">Belongs to the phosphatidylserine decarboxylase family. PSD-A subfamily.</text>
</comment>
<comment type="function">
    <text evidence="11">Catalyzes the formation of phosphatidylethanolamine (PtdEtn) from phosphatidylserine (PtdSer).</text>
</comment>
<evidence type="ECO:0000256" key="5">
    <source>
        <dbReference type="ARBA" id="ARBA00023136"/>
    </source>
</evidence>